<gene>
    <name evidence="3" type="ORF">KL86DYS2_13208</name>
</gene>
<dbReference type="SUPFAM" id="SSF53756">
    <property type="entry name" value="UDP-Glycosyltransferase/glycogen phosphorylase"/>
    <property type="match status" value="1"/>
</dbReference>
<dbReference type="InterPro" id="IPR028098">
    <property type="entry name" value="Glyco_trans_4-like_N"/>
</dbReference>
<dbReference type="InterPro" id="IPR001296">
    <property type="entry name" value="Glyco_trans_1"/>
</dbReference>
<organism evidence="3">
    <name type="scientific">uncultured Dysgonomonas sp</name>
    <dbReference type="NCBI Taxonomy" id="206096"/>
    <lineage>
        <taxon>Bacteria</taxon>
        <taxon>Pseudomonadati</taxon>
        <taxon>Bacteroidota</taxon>
        <taxon>Bacteroidia</taxon>
        <taxon>Bacteroidales</taxon>
        <taxon>Dysgonomonadaceae</taxon>
        <taxon>Dysgonomonas</taxon>
        <taxon>environmental samples</taxon>
    </lineage>
</organism>
<dbReference type="AlphaFoldDB" id="A0A212K7H3"/>
<dbReference type="CDD" id="cd03811">
    <property type="entry name" value="GT4_GT28_WabH-like"/>
    <property type="match status" value="1"/>
</dbReference>
<evidence type="ECO:0000313" key="3">
    <source>
        <dbReference type="EMBL" id="SBW07689.1"/>
    </source>
</evidence>
<dbReference type="EMBL" id="FLUL01000001">
    <property type="protein sequence ID" value="SBW07689.1"/>
    <property type="molecule type" value="Genomic_DNA"/>
</dbReference>
<name>A0A212K7H3_9BACT</name>
<proteinExistence type="predicted"/>
<sequence>MKRILFFNDGMETGGTEKLLVSLLNHLAGKGCVITLLLPMPSDKNILIEEISQSITIKYIYKENTSHLKRKLGENFMVFFPRLFAKWKGIKESDYDHIVCFKETFFARIFSKMQLPKILWIHNILYKRIYETDSLRDKFSVWLNKKQLKLVQTSYNHFDKIICVSDAAKNANLSVLHNGTSPNQDIRVLYNAIDLTKAIEKSKQTIETLPQGQTNFILLTRTSPEKRTDRLISAARRLKEEGYDLHIYIIGEGMDSQSMQDSIAILHLQDTITLKGRIDNPFPYILQCKWSLCVSERESFSLALLESMALKTPVITTNCGGPGDIVDGGKYGILVDNSTEGVYQGMKMVLDNPTLSVKYSADLDKAVARFDYQGWLKSVEKLLAVNS</sequence>
<dbReference type="Gene3D" id="3.40.50.2000">
    <property type="entry name" value="Glycogen Phosphorylase B"/>
    <property type="match status" value="2"/>
</dbReference>
<accession>A0A212K7H3</accession>
<dbReference type="PANTHER" id="PTHR12526">
    <property type="entry name" value="GLYCOSYLTRANSFERASE"/>
    <property type="match status" value="1"/>
</dbReference>
<reference evidence="3" key="1">
    <citation type="submission" date="2016-04" db="EMBL/GenBank/DDBJ databases">
        <authorList>
            <person name="Evans L.H."/>
            <person name="Alamgir A."/>
            <person name="Owens N."/>
            <person name="Weber N.D."/>
            <person name="Virtaneva K."/>
            <person name="Barbian K."/>
            <person name="Babar A."/>
            <person name="Rosenke K."/>
        </authorList>
    </citation>
    <scope>NUCLEOTIDE SEQUENCE</scope>
    <source>
        <strain evidence="3">86-2</strain>
    </source>
</reference>
<dbReference type="Pfam" id="PF13439">
    <property type="entry name" value="Glyco_transf_4"/>
    <property type="match status" value="1"/>
</dbReference>
<dbReference type="GO" id="GO:0016757">
    <property type="term" value="F:glycosyltransferase activity"/>
    <property type="evidence" value="ECO:0007669"/>
    <property type="project" value="InterPro"/>
</dbReference>
<dbReference type="PANTHER" id="PTHR12526:SF630">
    <property type="entry name" value="GLYCOSYLTRANSFERASE"/>
    <property type="match status" value="1"/>
</dbReference>
<dbReference type="RefSeq" id="WP_296951765.1">
    <property type="nucleotide sequence ID" value="NZ_LT599021.1"/>
</dbReference>
<protein>
    <recommendedName>
        <fullName evidence="4">Glycosyl transferase family 1 domain-containing protein</fullName>
    </recommendedName>
</protein>
<evidence type="ECO:0000259" key="1">
    <source>
        <dbReference type="Pfam" id="PF00534"/>
    </source>
</evidence>
<evidence type="ECO:0008006" key="4">
    <source>
        <dbReference type="Google" id="ProtNLM"/>
    </source>
</evidence>
<feature type="domain" description="Glycosyl transferase family 1" evidence="1">
    <location>
        <begin position="207"/>
        <end position="356"/>
    </location>
</feature>
<evidence type="ECO:0000259" key="2">
    <source>
        <dbReference type="Pfam" id="PF13439"/>
    </source>
</evidence>
<dbReference type="Pfam" id="PF00534">
    <property type="entry name" value="Glycos_transf_1"/>
    <property type="match status" value="1"/>
</dbReference>
<feature type="domain" description="Glycosyltransferase subfamily 4-like N-terminal" evidence="2">
    <location>
        <begin position="14"/>
        <end position="196"/>
    </location>
</feature>